<evidence type="ECO:0000256" key="1">
    <source>
        <dbReference type="SAM" id="Phobius"/>
    </source>
</evidence>
<reference evidence="2 3" key="1">
    <citation type="submission" date="2018-06" db="EMBL/GenBank/DDBJ databases">
        <title>Comparative genomics reveals the genomic features of Rhizophagus irregularis, R. cerebriforme, R. diaphanum and Gigaspora rosea, and their symbiotic lifestyle signature.</title>
        <authorList>
            <person name="Morin E."/>
            <person name="San Clemente H."/>
            <person name="Chen E.C.H."/>
            <person name="De La Providencia I."/>
            <person name="Hainaut M."/>
            <person name="Kuo A."/>
            <person name="Kohler A."/>
            <person name="Murat C."/>
            <person name="Tang N."/>
            <person name="Roy S."/>
            <person name="Loubradou J."/>
            <person name="Henrissat B."/>
            <person name="Grigoriev I.V."/>
            <person name="Corradi N."/>
            <person name="Roux C."/>
            <person name="Martin F.M."/>
        </authorList>
    </citation>
    <scope>NUCLEOTIDE SEQUENCE [LARGE SCALE GENOMIC DNA]</scope>
    <source>
        <strain evidence="2 3">DAOM 194757</strain>
    </source>
</reference>
<dbReference type="Proteomes" id="UP000266673">
    <property type="component" value="Unassembled WGS sequence"/>
</dbReference>
<keyword evidence="1" id="KW-0812">Transmembrane</keyword>
<gene>
    <name evidence="2" type="ORF">C2G38_966296</name>
</gene>
<feature type="transmembrane region" description="Helical" evidence="1">
    <location>
        <begin position="299"/>
        <end position="317"/>
    </location>
</feature>
<feature type="transmembrane region" description="Helical" evidence="1">
    <location>
        <begin position="375"/>
        <end position="399"/>
    </location>
</feature>
<keyword evidence="3" id="KW-1185">Reference proteome</keyword>
<dbReference type="EMBL" id="QKWP01000003">
    <property type="protein sequence ID" value="RIB30885.1"/>
    <property type="molecule type" value="Genomic_DNA"/>
</dbReference>
<sequence>MNNNNTFLLASRLTNTQNTSWTLTTIPLPKVEAFRDHGYSNLLINKITPPSNATVDSTTTTLSIVFFDPVVLADSSIGLSIGNITIRKASDNSIRQQITPKMKNFCRVSPDGKTLNITVISSTFNQRGENYYVQMDNNFVMSRFYNEPLKGIDLGVWNLSSTYQGNSSDGAILGIVAFSTQTSNKFLSLHGHDRSKYFNTLLDEIANKTPVRRDRLSTNKKFQYINYGSPSAQIIFSIRVTSPNSKDENTVLGVLSDINTMIQYKQVTTFSTGDVTNDLDPSYGFQINKSLLDSSSAEISVAVPVLIAIVILYFISYDNIKCFDKLFEFLGLESEDLRKTIMQMIHTFSGYAIIVINLLLTVYFVFISTKEKPELIWPSVIIWGVPIIINLIIVIFLVIRAFRPSNENMEEMDKVISKELNEMINILFKKLQEKITNIIDNVSGEISKQINEICNKIKDISRRIHEKIDGEKIHEIISNISNDYRRISYIMPKLSKSGNSVDIESKDSELGFTIDVQNSENTADIGFQLTKDMQKAIIAKVRDEVLIVLLDKLFELLQDEFFKLLDGRIREYLEEVMNEILKNKAINKGGLLDAIIDEKDEESSGTKDVGNVKNKLQPNEVVIGKLLGKISKQTKKEIIGKILEKISSQLKKRFSFKIKGKIRSKTCLPEFAKLLKQIGKISDILQNVSNEADEDKFYEEMQHMIDKLSDEI</sequence>
<organism evidence="2 3">
    <name type="scientific">Gigaspora rosea</name>
    <dbReference type="NCBI Taxonomy" id="44941"/>
    <lineage>
        <taxon>Eukaryota</taxon>
        <taxon>Fungi</taxon>
        <taxon>Fungi incertae sedis</taxon>
        <taxon>Mucoromycota</taxon>
        <taxon>Glomeromycotina</taxon>
        <taxon>Glomeromycetes</taxon>
        <taxon>Diversisporales</taxon>
        <taxon>Gigasporaceae</taxon>
        <taxon>Gigaspora</taxon>
    </lineage>
</organism>
<feature type="transmembrane region" description="Helical" evidence="1">
    <location>
        <begin position="348"/>
        <end position="369"/>
    </location>
</feature>
<name>A0A397W857_9GLOM</name>
<accession>A0A397W857</accession>
<evidence type="ECO:0000313" key="2">
    <source>
        <dbReference type="EMBL" id="RIB30885.1"/>
    </source>
</evidence>
<evidence type="ECO:0000313" key="3">
    <source>
        <dbReference type="Proteomes" id="UP000266673"/>
    </source>
</evidence>
<comment type="caution">
    <text evidence="2">The sequence shown here is derived from an EMBL/GenBank/DDBJ whole genome shotgun (WGS) entry which is preliminary data.</text>
</comment>
<dbReference type="AlphaFoldDB" id="A0A397W857"/>
<dbReference type="OrthoDB" id="2494347at2759"/>
<proteinExistence type="predicted"/>
<keyword evidence="1" id="KW-1133">Transmembrane helix</keyword>
<keyword evidence="1" id="KW-0472">Membrane</keyword>
<protein>
    <submittedName>
        <fullName evidence="2">Uncharacterized protein</fullName>
    </submittedName>
</protein>